<dbReference type="PANTHER" id="PTHR20843:SF0">
    <property type="entry name" value="PROTEIN AVEUGLE"/>
    <property type="match status" value="1"/>
</dbReference>
<dbReference type="AlphaFoldDB" id="W4FNH2"/>
<protein>
    <recommendedName>
        <fullName evidence="1">SAM domain-containing protein</fullName>
    </recommendedName>
</protein>
<dbReference type="VEuPathDB" id="FungiDB:H257_15799"/>
<accession>W4FNH2</accession>
<dbReference type="SUPFAM" id="SSF47769">
    <property type="entry name" value="SAM/Pointed domain"/>
    <property type="match status" value="1"/>
</dbReference>
<gene>
    <name evidence="2" type="ORF">H257_15799</name>
</gene>
<dbReference type="InterPro" id="IPR052268">
    <property type="entry name" value="SAM_domain-containing_protein"/>
</dbReference>
<feature type="domain" description="SAM" evidence="1">
    <location>
        <begin position="30"/>
        <end position="93"/>
    </location>
</feature>
<dbReference type="GO" id="GO:0007169">
    <property type="term" value="P:cell surface receptor protein tyrosine kinase signaling pathway"/>
    <property type="evidence" value="ECO:0007669"/>
    <property type="project" value="TreeGrafter"/>
</dbReference>
<evidence type="ECO:0000313" key="2">
    <source>
        <dbReference type="EMBL" id="ETV68223.1"/>
    </source>
</evidence>
<name>W4FNH2_APHAT</name>
<dbReference type="GO" id="GO:0009898">
    <property type="term" value="C:cytoplasmic side of plasma membrane"/>
    <property type="evidence" value="ECO:0007669"/>
    <property type="project" value="TreeGrafter"/>
</dbReference>
<dbReference type="PROSITE" id="PS50105">
    <property type="entry name" value="SAM_DOMAIN"/>
    <property type="match status" value="1"/>
</dbReference>
<dbReference type="RefSeq" id="XP_009842308.1">
    <property type="nucleotide sequence ID" value="XM_009844006.1"/>
</dbReference>
<dbReference type="InterPro" id="IPR001660">
    <property type="entry name" value="SAM"/>
</dbReference>
<organism evidence="2">
    <name type="scientific">Aphanomyces astaci</name>
    <name type="common">Crayfish plague agent</name>
    <dbReference type="NCBI Taxonomy" id="112090"/>
    <lineage>
        <taxon>Eukaryota</taxon>
        <taxon>Sar</taxon>
        <taxon>Stramenopiles</taxon>
        <taxon>Oomycota</taxon>
        <taxon>Saprolegniomycetes</taxon>
        <taxon>Saprolegniales</taxon>
        <taxon>Verrucalvaceae</taxon>
        <taxon>Aphanomyces</taxon>
    </lineage>
</organism>
<dbReference type="Gene3D" id="1.10.150.50">
    <property type="entry name" value="Transcription Factor, Ets-1"/>
    <property type="match status" value="1"/>
</dbReference>
<sequence length="222" mass="24892">MAATHVHSTHVGPTRTIIVGQSYQRPVAEWTVHDVVTWLHQTQLGSHEAAFRQAQATGEYLLQLTANNLTTLGITSLKQRKELMKAIHALQEDAHRRRCAQEKVPSVVEPETAEFNEVESHQSFLEALHHWRGNTPSELAHVATETTPRPTSSTAKVCWQCFQSLKTSVFRKDGHTFCSLQCEAAHVTDTQREKLAAKAVQSTATLHHQHVQSIWALDIKLS</sequence>
<proteinExistence type="predicted"/>
<dbReference type="EMBL" id="KI913188">
    <property type="protein sequence ID" value="ETV68223.1"/>
    <property type="molecule type" value="Genomic_DNA"/>
</dbReference>
<reference evidence="2" key="1">
    <citation type="submission" date="2013-12" db="EMBL/GenBank/DDBJ databases">
        <title>The Genome Sequence of Aphanomyces astaci APO3.</title>
        <authorList>
            <consortium name="The Broad Institute Genomics Platform"/>
            <person name="Russ C."/>
            <person name="Tyler B."/>
            <person name="van West P."/>
            <person name="Dieguez-Uribeondo J."/>
            <person name="Young S.K."/>
            <person name="Zeng Q."/>
            <person name="Gargeya S."/>
            <person name="Fitzgerald M."/>
            <person name="Abouelleil A."/>
            <person name="Alvarado L."/>
            <person name="Chapman S.B."/>
            <person name="Gainer-Dewar J."/>
            <person name="Goldberg J."/>
            <person name="Griggs A."/>
            <person name="Gujja S."/>
            <person name="Hansen M."/>
            <person name="Howarth C."/>
            <person name="Imamovic A."/>
            <person name="Ireland A."/>
            <person name="Larimer J."/>
            <person name="McCowan C."/>
            <person name="Murphy C."/>
            <person name="Pearson M."/>
            <person name="Poon T.W."/>
            <person name="Priest M."/>
            <person name="Roberts A."/>
            <person name="Saif S."/>
            <person name="Shea T."/>
            <person name="Sykes S."/>
            <person name="Wortman J."/>
            <person name="Nusbaum C."/>
            <person name="Birren B."/>
        </authorList>
    </citation>
    <scope>NUCLEOTIDE SEQUENCE [LARGE SCALE GENOMIC DNA]</scope>
    <source>
        <strain evidence="2">APO3</strain>
    </source>
</reference>
<dbReference type="Pfam" id="PF07647">
    <property type="entry name" value="SAM_2"/>
    <property type="match status" value="1"/>
</dbReference>
<dbReference type="PANTHER" id="PTHR20843">
    <property type="entry name" value="STERILE ALPHA MOTIF DOMAIN CONTAINING PROTEIN 10"/>
    <property type="match status" value="1"/>
</dbReference>
<dbReference type="InterPro" id="IPR013761">
    <property type="entry name" value="SAM/pointed_sf"/>
</dbReference>
<dbReference type="OrthoDB" id="62701at2759"/>
<evidence type="ECO:0000259" key="1">
    <source>
        <dbReference type="PROSITE" id="PS50105"/>
    </source>
</evidence>
<dbReference type="GeneID" id="20817795"/>
<dbReference type="SMART" id="SM00454">
    <property type="entry name" value="SAM"/>
    <property type="match status" value="1"/>
</dbReference>